<name>W4LYF3_9BACT</name>
<keyword evidence="3" id="KW-1185">Reference proteome</keyword>
<organism evidence="2 3">
    <name type="scientific">Candidatus Entotheonella gemina</name>
    <dbReference type="NCBI Taxonomy" id="1429439"/>
    <lineage>
        <taxon>Bacteria</taxon>
        <taxon>Pseudomonadati</taxon>
        <taxon>Nitrospinota/Tectimicrobiota group</taxon>
        <taxon>Candidatus Tectimicrobiota</taxon>
        <taxon>Candidatus Entotheonellia</taxon>
        <taxon>Candidatus Entotheonellales</taxon>
        <taxon>Candidatus Entotheonellaceae</taxon>
        <taxon>Candidatus Entotheonella</taxon>
    </lineage>
</organism>
<proteinExistence type="predicted"/>
<gene>
    <name evidence="2" type="ORF">ETSY2_34435</name>
</gene>
<dbReference type="InterPro" id="IPR041519">
    <property type="entry name" value="HEPN_RiboL-PSP"/>
</dbReference>
<accession>W4LYF3</accession>
<dbReference type="HOGENOM" id="CLU_1702449_0_0_7"/>
<evidence type="ECO:0000259" key="1">
    <source>
        <dbReference type="Pfam" id="PF18735"/>
    </source>
</evidence>
<protein>
    <recommendedName>
        <fullName evidence="1">RiboL-PSP-HEPN domain-containing protein</fullName>
    </recommendedName>
</protein>
<dbReference type="Proteomes" id="UP000019140">
    <property type="component" value="Unassembled WGS sequence"/>
</dbReference>
<sequence>MNGRAEVTRLKQRLDSTFQRINNISPDLELQSDFARYLCILVSGYLEKAVVALVLEHARQNGSPSLQRFVEQHTRRFTNANSQRLLTFLGNFNPDWRRALESFLIDELKDAVDSVVNLRNTIAHGESVGITYHRVADYYEIVQRVVDRIADLCAPP</sequence>
<evidence type="ECO:0000313" key="2">
    <source>
        <dbReference type="EMBL" id="ETX02965.1"/>
    </source>
</evidence>
<dbReference type="Pfam" id="PF18735">
    <property type="entry name" value="HEPN_RiboL-PSP"/>
    <property type="match status" value="1"/>
</dbReference>
<feature type="domain" description="RiboL-PSP-HEPN" evidence="1">
    <location>
        <begin position="13"/>
        <end position="153"/>
    </location>
</feature>
<evidence type="ECO:0000313" key="3">
    <source>
        <dbReference type="Proteomes" id="UP000019140"/>
    </source>
</evidence>
<reference evidence="2 3" key="1">
    <citation type="journal article" date="2014" name="Nature">
        <title>An environmental bacterial taxon with a large and distinct metabolic repertoire.</title>
        <authorList>
            <person name="Wilson M.C."/>
            <person name="Mori T."/>
            <person name="Ruckert C."/>
            <person name="Uria A.R."/>
            <person name="Helf M.J."/>
            <person name="Takada K."/>
            <person name="Gernert C."/>
            <person name="Steffens U.A."/>
            <person name="Heycke N."/>
            <person name="Schmitt S."/>
            <person name="Rinke C."/>
            <person name="Helfrich E.J."/>
            <person name="Brachmann A.O."/>
            <person name="Gurgui C."/>
            <person name="Wakimoto T."/>
            <person name="Kracht M."/>
            <person name="Crusemann M."/>
            <person name="Hentschel U."/>
            <person name="Abe I."/>
            <person name="Matsunaga S."/>
            <person name="Kalinowski J."/>
            <person name="Takeyama H."/>
            <person name="Piel J."/>
        </authorList>
    </citation>
    <scope>NUCLEOTIDE SEQUENCE [LARGE SCALE GENOMIC DNA]</scope>
    <source>
        <strain evidence="3">TSY2</strain>
    </source>
</reference>
<comment type="caution">
    <text evidence="2">The sequence shown here is derived from an EMBL/GenBank/DDBJ whole genome shotgun (WGS) entry which is preliminary data.</text>
</comment>
<dbReference type="EMBL" id="AZHX01001477">
    <property type="protein sequence ID" value="ETX02965.1"/>
    <property type="molecule type" value="Genomic_DNA"/>
</dbReference>
<dbReference type="AlphaFoldDB" id="W4LYF3"/>